<feature type="chain" id="PRO_5009172391" evidence="2">
    <location>
        <begin position="25"/>
        <end position="460"/>
    </location>
</feature>
<evidence type="ECO:0000256" key="2">
    <source>
        <dbReference type="SAM" id="SignalP"/>
    </source>
</evidence>
<protein>
    <submittedName>
        <fullName evidence="3">Copper transporter</fullName>
    </submittedName>
</protein>
<dbReference type="AlphaFoldDB" id="A0A1E5C396"/>
<name>A0A1E5C396_9GAMM</name>
<evidence type="ECO:0000313" key="4">
    <source>
        <dbReference type="Proteomes" id="UP000095039"/>
    </source>
</evidence>
<dbReference type="GO" id="GO:0015562">
    <property type="term" value="F:efflux transmembrane transporter activity"/>
    <property type="evidence" value="ECO:0007669"/>
    <property type="project" value="InterPro"/>
</dbReference>
<dbReference type="EMBL" id="AJWN02000071">
    <property type="protein sequence ID" value="OEE59979.1"/>
    <property type="molecule type" value="Genomic_DNA"/>
</dbReference>
<organism evidence="3 4">
    <name type="scientific">Enterovibrio norvegicus FF-454</name>
    <dbReference type="NCBI Taxonomy" id="1185651"/>
    <lineage>
        <taxon>Bacteria</taxon>
        <taxon>Pseudomonadati</taxon>
        <taxon>Pseudomonadota</taxon>
        <taxon>Gammaproteobacteria</taxon>
        <taxon>Vibrionales</taxon>
        <taxon>Vibrionaceae</taxon>
        <taxon>Enterovibrio</taxon>
    </lineage>
</organism>
<evidence type="ECO:0000313" key="3">
    <source>
        <dbReference type="EMBL" id="OEE59979.1"/>
    </source>
</evidence>
<evidence type="ECO:0000256" key="1">
    <source>
        <dbReference type="SAM" id="Coils"/>
    </source>
</evidence>
<accession>A0A1E5C396</accession>
<feature type="coiled-coil region" evidence="1">
    <location>
        <begin position="351"/>
        <end position="378"/>
    </location>
</feature>
<dbReference type="PANTHER" id="PTHR30203:SF23">
    <property type="entry name" value="OUTER MEMBRANE EFFLUX PROTEIN"/>
    <property type="match status" value="1"/>
</dbReference>
<feature type="signal peptide" evidence="2">
    <location>
        <begin position="1"/>
        <end position="24"/>
    </location>
</feature>
<gene>
    <name evidence="3" type="ORF">A1OK_12470</name>
</gene>
<keyword evidence="1" id="KW-0175">Coiled coil</keyword>
<keyword evidence="4" id="KW-1185">Reference proteome</keyword>
<dbReference type="Proteomes" id="UP000095039">
    <property type="component" value="Unassembled WGS sequence"/>
</dbReference>
<keyword evidence="2" id="KW-0732">Signal</keyword>
<proteinExistence type="predicted"/>
<dbReference type="PANTHER" id="PTHR30203">
    <property type="entry name" value="OUTER MEMBRANE CATION EFFLUX PROTEIN"/>
    <property type="match status" value="1"/>
</dbReference>
<dbReference type="Gene3D" id="1.20.1600.10">
    <property type="entry name" value="Outer membrane efflux proteins (OEP)"/>
    <property type="match status" value="1"/>
</dbReference>
<reference evidence="3 4" key="1">
    <citation type="journal article" date="2012" name="Science">
        <title>Ecological populations of bacteria act as socially cohesive units of antibiotic production and resistance.</title>
        <authorList>
            <person name="Cordero O.X."/>
            <person name="Wildschutte H."/>
            <person name="Kirkup B."/>
            <person name="Proehl S."/>
            <person name="Ngo L."/>
            <person name="Hussain F."/>
            <person name="Le Roux F."/>
            <person name="Mincer T."/>
            <person name="Polz M.F."/>
        </authorList>
    </citation>
    <scope>NUCLEOTIDE SEQUENCE [LARGE SCALE GENOMIC DNA]</scope>
    <source>
        <strain evidence="3 4">FF-454</strain>
    </source>
</reference>
<dbReference type="SUPFAM" id="SSF56954">
    <property type="entry name" value="Outer membrane efflux proteins (OEP)"/>
    <property type="match status" value="1"/>
</dbReference>
<dbReference type="InterPro" id="IPR010131">
    <property type="entry name" value="MdtP/NodT-like"/>
</dbReference>
<sequence length="460" mass="51320">MNIKPSLLALSISAMVWMPTPTFAAPSAEQVRLASESNTLTQLIETALANDASRKQFYAQSQAMRETGIASATLMDPKLKVGVGGLPVDSFQFDKDPMTNISIGLMQQFERGDTLSLQGRKANQQADGIQLQVEVREREVANTLTQLWLELGYQQQAERILRENQRLMRELTTFIQTNYSIGKNEAQDLLNAQLQVSRLDEKLQANAQVQRRIISQLSEWLGANWLENAQELKATNQLNWQTLMATLSQTNSVEHFALLRQHPMVKMADVAITTQETQVELAEQAYAPQFGVEVMYGYRQANGMNGQPASDLVSAYLTLDIPLFTDNRQDRNHAAAQYQVGAAKSQKDLLLAQMNAKVNALLVDKSNLEQRLDRYRTTLLEQASARTKAVERGYQNNTAQFNDVIAAASDELTLSLEQQRLITDLNLVNSNLATLLGSFDYTTVTPDIAMPNPAPSQTKH</sequence>
<comment type="caution">
    <text evidence="3">The sequence shown here is derived from an EMBL/GenBank/DDBJ whole genome shotgun (WGS) entry which is preliminary data.</text>
</comment>